<gene>
    <name evidence="1" type="ORF">URODEC1_LOCUS98545</name>
</gene>
<evidence type="ECO:0000313" key="2">
    <source>
        <dbReference type="Proteomes" id="UP001497457"/>
    </source>
</evidence>
<evidence type="ECO:0000313" key="1">
    <source>
        <dbReference type="EMBL" id="CAL5062857.1"/>
    </source>
</evidence>
<protein>
    <submittedName>
        <fullName evidence="1">Uncharacterized protein</fullName>
    </submittedName>
</protein>
<dbReference type="Proteomes" id="UP001497457">
    <property type="component" value="Chromosome 5rd"/>
</dbReference>
<name>A0ABC9EV75_9POAL</name>
<accession>A0ABC9EV75</accession>
<dbReference type="AlphaFoldDB" id="A0ABC9EV75"/>
<reference evidence="2" key="1">
    <citation type="submission" date="2024-06" db="EMBL/GenBank/DDBJ databases">
        <authorList>
            <person name="Ryan C."/>
        </authorList>
    </citation>
    <scope>NUCLEOTIDE SEQUENCE [LARGE SCALE GENOMIC DNA]</scope>
</reference>
<organism evidence="1 2">
    <name type="scientific">Urochloa decumbens</name>
    <dbReference type="NCBI Taxonomy" id="240449"/>
    <lineage>
        <taxon>Eukaryota</taxon>
        <taxon>Viridiplantae</taxon>
        <taxon>Streptophyta</taxon>
        <taxon>Embryophyta</taxon>
        <taxon>Tracheophyta</taxon>
        <taxon>Spermatophyta</taxon>
        <taxon>Magnoliopsida</taxon>
        <taxon>Liliopsida</taxon>
        <taxon>Poales</taxon>
        <taxon>Poaceae</taxon>
        <taxon>PACMAD clade</taxon>
        <taxon>Panicoideae</taxon>
        <taxon>Panicodae</taxon>
        <taxon>Paniceae</taxon>
        <taxon>Melinidinae</taxon>
        <taxon>Urochloa</taxon>
    </lineage>
</organism>
<keyword evidence="2" id="KW-1185">Reference proteome</keyword>
<dbReference type="EMBL" id="OZ075115">
    <property type="protein sequence ID" value="CAL5062857.1"/>
    <property type="molecule type" value="Genomic_DNA"/>
</dbReference>
<sequence length="122" mass="12834">MDAVLAAVAAAALNHHRNPPMMMRDLDLDPAGRHVAQRLRVCSVAYMALGASLLIAGDHDHDQILVGFMSWMAGTALLLLSSVATRLPVVAAVAAGVAQSVLEEVALATVLALAHRLRLQPL</sequence>
<proteinExistence type="predicted"/>
<reference evidence="1 2" key="2">
    <citation type="submission" date="2024-10" db="EMBL/GenBank/DDBJ databases">
        <authorList>
            <person name="Ryan C."/>
        </authorList>
    </citation>
    <scope>NUCLEOTIDE SEQUENCE [LARGE SCALE GENOMIC DNA]</scope>
</reference>